<keyword evidence="3 4" id="KW-0346">Stress response</keyword>
<comment type="function">
    <text evidence="3 4">Participates actively in the response to hyperosmotic and heat shock by preventing the aggregation of stress-denatured proteins, in association with DnaK and GrpE. It is the nucleotide exchange factor for DnaK and may function as a thermosensor. Unfolded proteins bind initially to DnaJ; upon interaction with the DnaJ-bound protein, DnaK hydrolyzes its bound ATP, resulting in the formation of a stable complex. GrpE releases ADP from DnaK; ATP binding to DnaK triggers the release of the substrate protein, thus completing the reaction cycle. Several rounds of ATP-dependent interactions between DnaJ, DnaK and GrpE are required for fully efficient folding.</text>
</comment>
<comment type="subcellular location">
    <subcellularLocation>
        <location evidence="3">Cytoplasm</location>
    </subcellularLocation>
</comment>
<evidence type="ECO:0000256" key="1">
    <source>
        <dbReference type="ARBA" id="ARBA00009054"/>
    </source>
</evidence>
<organism evidence="7 8">
    <name type="scientific">Gemelliphila palaticanis</name>
    <dbReference type="NCBI Taxonomy" id="81950"/>
    <lineage>
        <taxon>Bacteria</taxon>
        <taxon>Bacillati</taxon>
        <taxon>Bacillota</taxon>
        <taxon>Bacilli</taxon>
        <taxon>Bacillales</taxon>
        <taxon>Gemellaceae</taxon>
        <taxon>Gemelliphila</taxon>
    </lineage>
</organism>
<dbReference type="PROSITE" id="PS01071">
    <property type="entry name" value="GRPE"/>
    <property type="match status" value="1"/>
</dbReference>
<dbReference type="HAMAP" id="MF_01151">
    <property type="entry name" value="GrpE"/>
    <property type="match status" value="1"/>
</dbReference>
<protein>
    <recommendedName>
        <fullName evidence="3 4">Protein GrpE</fullName>
    </recommendedName>
    <alternativeName>
        <fullName evidence="3">HSP-70 cofactor</fullName>
    </alternativeName>
</protein>
<comment type="caution">
    <text evidence="7">The sequence shown here is derived from an EMBL/GenBank/DDBJ whole genome shotgun (WGS) entry which is preliminary data.</text>
</comment>
<dbReference type="PANTHER" id="PTHR21237">
    <property type="entry name" value="GRPE PROTEIN"/>
    <property type="match status" value="1"/>
</dbReference>
<comment type="similarity">
    <text evidence="1 3 5">Belongs to the GrpE family.</text>
</comment>
<gene>
    <name evidence="3 7" type="primary">grpE</name>
    <name evidence="7" type="ORF">HZY85_02420</name>
</gene>
<dbReference type="Gene3D" id="3.90.20.20">
    <property type="match status" value="1"/>
</dbReference>
<evidence type="ECO:0000256" key="2">
    <source>
        <dbReference type="ARBA" id="ARBA00023186"/>
    </source>
</evidence>
<feature type="coiled-coil region" evidence="6">
    <location>
        <begin position="2"/>
        <end position="67"/>
    </location>
</feature>
<dbReference type="SUPFAM" id="SSF58014">
    <property type="entry name" value="Coiled-coil domain of nucleotide exchange factor GrpE"/>
    <property type="match status" value="1"/>
</dbReference>
<evidence type="ECO:0000313" key="7">
    <source>
        <dbReference type="EMBL" id="NYS47047.1"/>
    </source>
</evidence>
<dbReference type="PANTHER" id="PTHR21237:SF23">
    <property type="entry name" value="GRPE PROTEIN HOMOLOG, MITOCHONDRIAL"/>
    <property type="match status" value="1"/>
</dbReference>
<keyword evidence="6" id="KW-0175">Coiled coil</keyword>
<accession>A0ABX2SYH0</accession>
<dbReference type="SUPFAM" id="SSF51064">
    <property type="entry name" value="Head domain of nucleotide exchange factor GrpE"/>
    <property type="match status" value="1"/>
</dbReference>
<proteinExistence type="inferred from homology"/>
<dbReference type="NCBIfam" id="NF010738">
    <property type="entry name" value="PRK14140.1"/>
    <property type="match status" value="1"/>
</dbReference>
<dbReference type="PRINTS" id="PR00773">
    <property type="entry name" value="GRPEPROTEIN"/>
</dbReference>
<sequence>MATEENKDIKEIIEEVEEKLEEQNQLDEQSEEEIEEQTVEQLLEAKVLKLEEEVKSSEDKYLRLYAEFENFKKRKNQEIETNNKYKSQKIVSEILPSLDNLERALQSTEETEATTALLKGVQMVYEGLQHALKSEGVEVIEPTGEAFDPNYHQAVMQEEDSEKESGIVLDTFQKGYKLKDRVIRPAMVKVNS</sequence>
<dbReference type="Gene3D" id="2.30.22.10">
    <property type="entry name" value="Head domain of nucleotide exchange factor GrpE"/>
    <property type="match status" value="1"/>
</dbReference>
<dbReference type="RefSeq" id="WP_179940511.1">
    <property type="nucleotide sequence ID" value="NZ_JACBYF010000003.1"/>
</dbReference>
<keyword evidence="8" id="KW-1185">Reference proteome</keyword>
<comment type="subunit">
    <text evidence="3">Homodimer.</text>
</comment>
<evidence type="ECO:0000256" key="5">
    <source>
        <dbReference type="RuleBase" id="RU004478"/>
    </source>
</evidence>
<name>A0ABX2SYH0_9BACL</name>
<evidence type="ECO:0000256" key="4">
    <source>
        <dbReference type="RuleBase" id="RU000639"/>
    </source>
</evidence>
<dbReference type="Proteomes" id="UP000531840">
    <property type="component" value="Unassembled WGS sequence"/>
</dbReference>
<keyword evidence="2 3" id="KW-0143">Chaperone</keyword>
<dbReference type="InterPro" id="IPR013805">
    <property type="entry name" value="GrpE_CC"/>
</dbReference>
<dbReference type="EMBL" id="JACBYF010000003">
    <property type="protein sequence ID" value="NYS47047.1"/>
    <property type="molecule type" value="Genomic_DNA"/>
</dbReference>
<reference evidence="7 8" key="1">
    <citation type="submission" date="2020-07" db="EMBL/GenBank/DDBJ databases">
        <title>MOT database genomes.</title>
        <authorList>
            <person name="Joseph S."/>
            <person name="Aduse-Opoku J."/>
            <person name="Hashim A."/>
            <person name="Wade W."/>
            <person name="Curtis M."/>
        </authorList>
    </citation>
    <scope>NUCLEOTIDE SEQUENCE [LARGE SCALE GENOMIC DNA]</scope>
    <source>
        <strain evidence="7 8">CIP 106318</strain>
    </source>
</reference>
<evidence type="ECO:0000313" key="8">
    <source>
        <dbReference type="Proteomes" id="UP000531840"/>
    </source>
</evidence>
<dbReference type="InterPro" id="IPR000740">
    <property type="entry name" value="GrpE"/>
</dbReference>
<evidence type="ECO:0000256" key="6">
    <source>
        <dbReference type="SAM" id="Coils"/>
    </source>
</evidence>
<dbReference type="CDD" id="cd00446">
    <property type="entry name" value="GrpE"/>
    <property type="match status" value="1"/>
</dbReference>
<dbReference type="Pfam" id="PF01025">
    <property type="entry name" value="GrpE"/>
    <property type="match status" value="1"/>
</dbReference>
<dbReference type="InterPro" id="IPR009012">
    <property type="entry name" value="GrpE_head"/>
</dbReference>
<evidence type="ECO:0000256" key="3">
    <source>
        <dbReference type="HAMAP-Rule" id="MF_01151"/>
    </source>
</evidence>
<keyword evidence="3" id="KW-0963">Cytoplasm</keyword>